<organism evidence="6 7">
    <name type="scientific">Stratiformator vulcanicus</name>
    <dbReference type="NCBI Taxonomy" id="2527980"/>
    <lineage>
        <taxon>Bacteria</taxon>
        <taxon>Pseudomonadati</taxon>
        <taxon>Planctomycetota</taxon>
        <taxon>Planctomycetia</taxon>
        <taxon>Planctomycetales</taxon>
        <taxon>Planctomycetaceae</taxon>
        <taxon>Stratiformator</taxon>
    </lineage>
</organism>
<dbReference type="PANTHER" id="PTHR30146">
    <property type="entry name" value="LACI-RELATED TRANSCRIPTIONAL REPRESSOR"/>
    <property type="match status" value="1"/>
</dbReference>
<feature type="compositionally biased region" description="Gly residues" evidence="4">
    <location>
        <begin position="388"/>
        <end position="398"/>
    </location>
</feature>
<keyword evidence="7" id="KW-1185">Reference proteome</keyword>
<protein>
    <submittedName>
        <fullName evidence="6">Xylose operon regulatory protein</fullName>
    </submittedName>
</protein>
<dbReference type="InterPro" id="IPR018062">
    <property type="entry name" value="HTH_AraC-typ_CS"/>
</dbReference>
<dbReference type="Pfam" id="PF13377">
    <property type="entry name" value="Peripla_BP_3"/>
    <property type="match status" value="1"/>
</dbReference>
<dbReference type="InterPro" id="IPR018060">
    <property type="entry name" value="HTH_AraC"/>
</dbReference>
<keyword evidence="2" id="KW-0238">DNA-binding</keyword>
<evidence type="ECO:0000259" key="5">
    <source>
        <dbReference type="PROSITE" id="PS01124"/>
    </source>
</evidence>
<dbReference type="PROSITE" id="PS01124">
    <property type="entry name" value="HTH_ARAC_FAMILY_2"/>
    <property type="match status" value="1"/>
</dbReference>
<dbReference type="PANTHER" id="PTHR30146:SF24">
    <property type="entry name" value="XYLOSE OPERON REGULATORY PROTEIN"/>
    <property type="match status" value="1"/>
</dbReference>
<dbReference type="Pfam" id="PF12833">
    <property type="entry name" value="HTH_18"/>
    <property type="match status" value="1"/>
</dbReference>
<dbReference type="PROSITE" id="PS00041">
    <property type="entry name" value="HTH_ARAC_FAMILY_1"/>
    <property type="match status" value="1"/>
</dbReference>
<evidence type="ECO:0000256" key="2">
    <source>
        <dbReference type="ARBA" id="ARBA00023125"/>
    </source>
</evidence>
<dbReference type="CDD" id="cd01543">
    <property type="entry name" value="PBP1_XylR"/>
    <property type="match status" value="1"/>
</dbReference>
<name>A0A517QX92_9PLAN</name>
<dbReference type="KEGG" id="svp:Pan189_06420"/>
<gene>
    <name evidence="6" type="primary">xylR</name>
    <name evidence="6" type="ORF">Pan189_06420</name>
</gene>
<dbReference type="InterPro" id="IPR028082">
    <property type="entry name" value="Peripla_BP_I"/>
</dbReference>
<dbReference type="GO" id="GO:0000976">
    <property type="term" value="F:transcription cis-regulatory region binding"/>
    <property type="evidence" value="ECO:0007669"/>
    <property type="project" value="TreeGrafter"/>
</dbReference>
<dbReference type="Proteomes" id="UP000317318">
    <property type="component" value="Chromosome"/>
</dbReference>
<sequence length="398" mass="43831">MSVSRRHVALLIESSNAYSRGLLEGIIAYTKQHDRWSVSLPEQGRGAAPPTWLTRWKGDGIIARIETPEIAQAVRKARVPTIDLSAGRHLPEVPCIETDDEAIAQAAFDHLAERGFRSFGFLGEPEFAWSNNRRDSFSKLVKDAGGDLSIFDSKPSHEPRYSWRREWKRLVRWIESLPKPAGVMACYDIAAVRLLDACREIGIAVPESVAVIGVDDDPLLCDLSRPSLSSVVPDASRTGRMAAEQLDAMIAGERTGPLLKLVKPLGITTRQSTEVLAIEDPLIARSVRIIRERAFDGISVGDVLREIPLSRRLFESRFVAELGVTPRRMLTRLQMERASLLLRTTELTIAAVASAVGYSHVESFSVAFRRESGVPPGEYRRATATGNQNGGQRGASGI</sequence>
<feature type="domain" description="HTH araC/xylS-type" evidence="5">
    <location>
        <begin position="284"/>
        <end position="382"/>
    </location>
</feature>
<keyword evidence="1" id="KW-0805">Transcription regulation</keyword>
<accession>A0A517QX92</accession>
<dbReference type="InterPro" id="IPR054031">
    <property type="entry name" value="XylR_PBP1"/>
</dbReference>
<dbReference type="SUPFAM" id="SSF53822">
    <property type="entry name" value="Periplasmic binding protein-like I"/>
    <property type="match status" value="1"/>
</dbReference>
<evidence type="ECO:0000256" key="1">
    <source>
        <dbReference type="ARBA" id="ARBA00023015"/>
    </source>
</evidence>
<evidence type="ECO:0000256" key="3">
    <source>
        <dbReference type="ARBA" id="ARBA00023163"/>
    </source>
</evidence>
<dbReference type="Gene3D" id="1.10.10.60">
    <property type="entry name" value="Homeodomain-like"/>
    <property type="match status" value="1"/>
</dbReference>
<dbReference type="AlphaFoldDB" id="A0A517QX92"/>
<dbReference type="InterPro" id="IPR009057">
    <property type="entry name" value="Homeodomain-like_sf"/>
</dbReference>
<dbReference type="SUPFAM" id="SSF46689">
    <property type="entry name" value="Homeodomain-like"/>
    <property type="match status" value="1"/>
</dbReference>
<proteinExistence type="predicted"/>
<feature type="region of interest" description="Disordered" evidence="4">
    <location>
        <begin position="373"/>
        <end position="398"/>
    </location>
</feature>
<evidence type="ECO:0000313" key="6">
    <source>
        <dbReference type="EMBL" id="QDT36286.1"/>
    </source>
</evidence>
<dbReference type="EMBL" id="CP036268">
    <property type="protein sequence ID" value="QDT36286.1"/>
    <property type="molecule type" value="Genomic_DNA"/>
</dbReference>
<evidence type="ECO:0000256" key="4">
    <source>
        <dbReference type="SAM" id="MobiDB-lite"/>
    </source>
</evidence>
<evidence type="ECO:0000313" key="7">
    <source>
        <dbReference type="Proteomes" id="UP000317318"/>
    </source>
</evidence>
<dbReference type="InterPro" id="IPR046335">
    <property type="entry name" value="LacI/GalR-like_sensor"/>
</dbReference>
<dbReference type="GO" id="GO:0003700">
    <property type="term" value="F:DNA-binding transcription factor activity"/>
    <property type="evidence" value="ECO:0007669"/>
    <property type="project" value="InterPro"/>
</dbReference>
<dbReference type="Pfam" id="PF22177">
    <property type="entry name" value="PBP1_XylR"/>
    <property type="match status" value="1"/>
</dbReference>
<keyword evidence="3" id="KW-0804">Transcription</keyword>
<dbReference type="Gene3D" id="3.40.50.2300">
    <property type="match status" value="2"/>
</dbReference>
<dbReference type="SMART" id="SM00342">
    <property type="entry name" value="HTH_ARAC"/>
    <property type="match status" value="1"/>
</dbReference>
<reference evidence="6 7" key="1">
    <citation type="submission" date="2019-02" db="EMBL/GenBank/DDBJ databases">
        <title>Deep-cultivation of Planctomycetes and their phenomic and genomic characterization uncovers novel biology.</title>
        <authorList>
            <person name="Wiegand S."/>
            <person name="Jogler M."/>
            <person name="Boedeker C."/>
            <person name="Pinto D."/>
            <person name="Vollmers J."/>
            <person name="Rivas-Marin E."/>
            <person name="Kohn T."/>
            <person name="Peeters S.H."/>
            <person name="Heuer A."/>
            <person name="Rast P."/>
            <person name="Oberbeckmann S."/>
            <person name="Bunk B."/>
            <person name="Jeske O."/>
            <person name="Meyerdierks A."/>
            <person name="Storesund J.E."/>
            <person name="Kallscheuer N."/>
            <person name="Luecker S."/>
            <person name="Lage O.M."/>
            <person name="Pohl T."/>
            <person name="Merkel B.J."/>
            <person name="Hornburger P."/>
            <person name="Mueller R.-W."/>
            <person name="Bruemmer F."/>
            <person name="Labrenz M."/>
            <person name="Spormann A.M."/>
            <person name="Op den Camp H."/>
            <person name="Overmann J."/>
            <person name="Amann R."/>
            <person name="Jetten M.S.M."/>
            <person name="Mascher T."/>
            <person name="Medema M.H."/>
            <person name="Devos D.P."/>
            <person name="Kaster A.-K."/>
            <person name="Ovreas L."/>
            <person name="Rohde M."/>
            <person name="Galperin M.Y."/>
            <person name="Jogler C."/>
        </authorList>
    </citation>
    <scope>NUCLEOTIDE SEQUENCE [LARGE SCALE GENOMIC DNA]</scope>
    <source>
        <strain evidence="6 7">Pan189</strain>
    </source>
</reference>